<evidence type="ECO:0000256" key="3">
    <source>
        <dbReference type="ARBA" id="ARBA00023163"/>
    </source>
</evidence>
<evidence type="ECO:0000256" key="1">
    <source>
        <dbReference type="ARBA" id="ARBA00023015"/>
    </source>
</evidence>
<comment type="caution">
    <text evidence="6">The sequence shown here is derived from an EMBL/GenBank/DDBJ whole genome shotgun (WGS) entry which is preliminary data.</text>
</comment>
<feature type="region of interest" description="Disordered" evidence="4">
    <location>
        <begin position="123"/>
        <end position="145"/>
    </location>
</feature>
<feature type="domain" description="HTH hxlR-type" evidence="5">
    <location>
        <begin position="16"/>
        <end position="115"/>
    </location>
</feature>
<keyword evidence="3" id="KW-0804">Transcription</keyword>
<evidence type="ECO:0000256" key="4">
    <source>
        <dbReference type="SAM" id="MobiDB-lite"/>
    </source>
</evidence>
<protein>
    <submittedName>
        <fullName evidence="6">Transcriptional regulator</fullName>
    </submittedName>
</protein>
<dbReference type="PANTHER" id="PTHR33204:SF39">
    <property type="entry name" value="TRANSCRIPTIONAL REGULATORY PROTEIN"/>
    <property type="match status" value="1"/>
</dbReference>
<dbReference type="PANTHER" id="PTHR33204">
    <property type="entry name" value="TRANSCRIPTIONAL REGULATOR, MARR FAMILY"/>
    <property type="match status" value="1"/>
</dbReference>
<gene>
    <name evidence="6" type="ORF">F8568_022900</name>
</gene>
<dbReference type="InterPro" id="IPR036388">
    <property type="entry name" value="WH-like_DNA-bd_sf"/>
</dbReference>
<evidence type="ECO:0000256" key="2">
    <source>
        <dbReference type="ARBA" id="ARBA00023125"/>
    </source>
</evidence>
<organism evidence="6 7">
    <name type="scientific">Actinomadura physcomitrii</name>
    <dbReference type="NCBI Taxonomy" id="2650748"/>
    <lineage>
        <taxon>Bacteria</taxon>
        <taxon>Bacillati</taxon>
        <taxon>Actinomycetota</taxon>
        <taxon>Actinomycetes</taxon>
        <taxon>Streptosporangiales</taxon>
        <taxon>Thermomonosporaceae</taxon>
        <taxon>Actinomadura</taxon>
    </lineage>
</organism>
<accession>A0A6I4MBV0</accession>
<evidence type="ECO:0000313" key="6">
    <source>
        <dbReference type="EMBL" id="MWA03173.1"/>
    </source>
</evidence>
<dbReference type="EMBL" id="WBMS02000018">
    <property type="protein sequence ID" value="MWA03173.1"/>
    <property type="molecule type" value="Genomic_DNA"/>
</dbReference>
<dbReference type="SUPFAM" id="SSF46785">
    <property type="entry name" value="Winged helix' DNA-binding domain"/>
    <property type="match status" value="1"/>
</dbReference>
<dbReference type="InterPro" id="IPR036390">
    <property type="entry name" value="WH_DNA-bd_sf"/>
</dbReference>
<dbReference type="Pfam" id="PF01638">
    <property type="entry name" value="HxlR"/>
    <property type="match status" value="1"/>
</dbReference>
<dbReference type="Gene3D" id="1.10.10.10">
    <property type="entry name" value="Winged helix-like DNA-binding domain superfamily/Winged helix DNA-binding domain"/>
    <property type="match status" value="1"/>
</dbReference>
<evidence type="ECO:0000313" key="7">
    <source>
        <dbReference type="Proteomes" id="UP000462055"/>
    </source>
</evidence>
<keyword evidence="1" id="KW-0805">Transcription regulation</keyword>
<dbReference type="Proteomes" id="UP000462055">
    <property type="component" value="Unassembled WGS sequence"/>
</dbReference>
<name>A0A6I4MBV0_9ACTN</name>
<dbReference type="PROSITE" id="PS51118">
    <property type="entry name" value="HTH_HXLR"/>
    <property type="match status" value="1"/>
</dbReference>
<keyword evidence="2" id="KW-0238">DNA-binding</keyword>
<keyword evidence="7" id="KW-1185">Reference proteome</keyword>
<sequence length="145" mass="15756">MTAGSRLPDDVEPDTCAAFRDALDRVGSKWGIAIIAAASDGPIRFAELHRSIPGISRRMLTLTLRTLERDGLITRTVHPTVPPQVEYTATALAEELYASTRALSAWAENNHAKIAAARAAYDGNEAARQEEHTAPEARVRADPRP</sequence>
<dbReference type="RefSeq" id="WP_151595721.1">
    <property type="nucleotide sequence ID" value="NZ_WBMS02000018.1"/>
</dbReference>
<dbReference type="InterPro" id="IPR002577">
    <property type="entry name" value="HTH_HxlR"/>
</dbReference>
<reference evidence="6" key="1">
    <citation type="submission" date="2019-12" db="EMBL/GenBank/DDBJ databases">
        <title>Actinomadura physcomitrii sp. nov., a novel actinomycete isolated from moss [Physcomitrium sphaericum (Ludw) Fuernr].</title>
        <authorList>
            <person name="Zhuang X."/>
        </authorList>
    </citation>
    <scope>NUCLEOTIDE SEQUENCE [LARGE SCALE GENOMIC DNA]</scope>
    <source>
        <strain evidence="6">LD22</strain>
    </source>
</reference>
<dbReference type="GO" id="GO:0003677">
    <property type="term" value="F:DNA binding"/>
    <property type="evidence" value="ECO:0007669"/>
    <property type="project" value="UniProtKB-KW"/>
</dbReference>
<proteinExistence type="predicted"/>
<feature type="compositionally biased region" description="Basic and acidic residues" evidence="4">
    <location>
        <begin position="125"/>
        <end position="145"/>
    </location>
</feature>
<dbReference type="AlphaFoldDB" id="A0A6I4MBV0"/>
<evidence type="ECO:0000259" key="5">
    <source>
        <dbReference type="PROSITE" id="PS51118"/>
    </source>
</evidence>